<keyword evidence="3" id="KW-1185">Reference proteome</keyword>
<dbReference type="AlphaFoldDB" id="A0A5C8PUX6"/>
<feature type="transmembrane region" description="Helical" evidence="1">
    <location>
        <begin position="81"/>
        <end position="100"/>
    </location>
</feature>
<dbReference type="EMBL" id="VDUZ01000002">
    <property type="protein sequence ID" value="TXL81894.1"/>
    <property type="molecule type" value="Genomic_DNA"/>
</dbReference>
<evidence type="ECO:0000313" key="2">
    <source>
        <dbReference type="EMBL" id="TXL81894.1"/>
    </source>
</evidence>
<gene>
    <name evidence="2" type="ORF">FHP25_02170</name>
</gene>
<reference evidence="2 3" key="1">
    <citation type="submission" date="2019-06" db="EMBL/GenBank/DDBJ databases">
        <title>New taxonomy in bacterial strain CC-CFT640, isolated from vineyard.</title>
        <authorList>
            <person name="Lin S.-Y."/>
            <person name="Tsai C.-F."/>
            <person name="Young C.-C."/>
        </authorList>
    </citation>
    <scope>NUCLEOTIDE SEQUENCE [LARGE SCALE GENOMIC DNA]</scope>
    <source>
        <strain evidence="2 3">CC-CFT640</strain>
    </source>
</reference>
<evidence type="ECO:0000313" key="3">
    <source>
        <dbReference type="Proteomes" id="UP000321638"/>
    </source>
</evidence>
<keyword evidence="1" id="KW-0812">Transmembrane</keyword>
<dbReference type="Proteomes" id="UP000321638">
    <property type="component" value="Unassembled WGS sequence"/>
</dbReference>
<comment type="caution">
    <text evidence="2">The sequence shown here is derived from an EMBL/GenBank/DDBJ whole genome shotgun (WGS) entry which is preliminary data.</text>
</comment>
<keyword evidence="1" id="KW-0472">Membrane</keyword>
<sequence length="142" mass="14160">MTNGASTGLLRTTLMANVVFSELSGVAMLLFGGSLAAALVPGLGSAGPWLVRGLGAGLVVFALLVWRVARSAAPSVGHVHLIIVADILWVAASVDALAFASHTFTGAGVAVVATVAAIVAVIVIFEHLGLVRAVTARGHAAA</sequence>
<evidence type="ECO:0000256" key="1">
    <source>
        <dbReference type="SAM" id="Phobius"/>
    </source>
</evidence>
<feature type="transmembrane region" description="Helical" evidence="1">
    <location>
        <begin position="20"/>
        <end position="43"/>
    </location>
</feature>
<keyword evidence="1" id="KW-1133">Transmembrane helix</keyword>
<protein>
    <recommendedName>
        <fullName evidence="4">DUF2568 domain-containing protein</fullName>
    </recommendedName>
</protein>
<dbReference type="OrthoDB" id="9919912at2"/>
<evidence type="ECO:0008006" key="4">
    <source>
        <dbReference type="Google" id="ProtNLM"/>
    </source>
</evidence>
<name>A0A5C8PUX6_9HYPH</name>
<proteinExistence type="predicted"/>
<dbReference type="RefSeq" id="WP_147845250.1">
    <property type="nucleotide sequence ID" value="NZ_VDUZ01000002.1"/>
</dbReference>
<feature type="transmembrane region" description="Helical" evidence="1">
    <location>
        <begin position="49"/>
        <end position="69"/>
    </location>
</feature>
<organism evidence="2 3">
    <name type="scientific">Vineibacter terrae</name>
    <dbReference type="NCBI Taxonomy" id="2586908"/>
    <lineage>
        <taxon>Bacteria</taxon>
        <taxon>Pseudomonadati</taxon>
        <taxon>Pseudomonadota</taxon>
        <taxon>Alphaproteobacteria</taxon>
        <taxon>Hyphomicrobiales</taxon>
        <taxon>Vineibacter</taxon>
    </lineage>
</organism>
<feature type="transmembrane region" description="Helical" evidence="1">
    <location>
        <begin position="106"/>
        <end position="125"/>
    </location>
</feature>
<accession>A0A5C8PUX6</accession>